<dbReference type="InterPro" id="IPR008978">
    <property type="entry name" value="HSP20-like_chaperone"/>
</dbReference>
<dbReference type="RefSeq" id="NP_001342239.1">
    <property type="nucleotide sequence ID" value="NM_001355365.1"/>
</dbReference>
<sequence length="172" mass="19307">MSFQSPFFDFFDAINNEVANYNRLLGRAPNSTALQAKNNNKKDTTDWLTSASIIPPVDVLEQEKDYEVHLSVPGIVDQDNINIEFHSDRGELVISGEVPTKETEENKDGWRVRERATGSFRRVVGLPDKPGVDAEHITANYEQGVLTLRVPKLESRENQAVRKIQVGRGSAK</sequence>
<dbReference type="Proteomes" id="UP000000591">
    <property type="component" value="Chromosome VII"/>
</dbReference>
<evidence type="ECO:0000313" key="6">
    <source>
        <dbReference type="Proteomes" id="UP000000591"/>
    </source>
</evidence>
<organism evidence="5 6">
    <name type="scientific">Eremothecium gossypii (strain ATCC 10895 / CBS 109.51 / FGSC 9923 / NRRL Y-1056)</name>
    <name type="common">Yeast</name>
    <name type="synonym">Ashbya gossypii</name>
    <dbReference type="NCBI Taxonomy" id="284811"/>
    <lineage>
        <taxon>Eukaryota</taxon>
        <taxon>Fungi</taxon>
        <taxon>Dikarya</taxon>
        <taxon>Ascomycota</taxon>
        <taxon>Saccharomycotina</taxon>
        <taxon>Saccharomycetes</taxon>
        <taxon>Saccharomycetales</taxon>
        <taxon>Saccharomycetaceae</taxon>
        <taxon>Eremothecium</taxon>
    </lineage>
</organism>
<gene>
    <name evidence="5" type="ORF">AGOS_AGR408W</name>
</gene>
<dbReference type="InParanoid" id="D8FGG9"/>
<keyword evidence="1" id="KW-0346">Stress response</keyword>
<accession>D8FGG9</accession>
<dbReference type="OrthoDB" id="5511210at2759"/>
<dbReference type="eggNOG" id="KOG0710">
    <property type="taxonomic scope" value="Eukaryota"/>
</dbReference>
<evidence type="ECO:0000256" key="3">
    <source>
        <dbReference type="RuleBase" id="RU003616"/>
    </source>
</evidence>
<dbReference type="CDD" id="cd06464">
    <property type="entry name" value="ACD_sHsps-like"/>
    <property type="match status" value="1"/>
</dbReference>
<dbReference type="InterPro" id="IPR031107">
    <property type="entry name" value="Small_HSP"/>
</dbReference>
<reference evidence="6" key="2">
    <citation type="journal article" date="2013" name="G3 (Bethesda)">
        <title>Genomes of Ashbya fungi isolated from insects reveal four mating-type loci, numerous translocations, lack of transposons, and distinct gene duplications.</title>
        <authorList>
            <person name="Dietrich F.S."/>
            <person name="Voegeli S."/>
            <person name="Kuo S."/>
            <person name="Philippsen P."/>
        </authorList>
    </citation>
    <scope>GENOME REANNOTATION</scope>
    <source>
        <strain evidence="6">ATCC 10895 / CBS 109.51 / FGSC 9923 / NRRL Y-1056</strain>
    </source>
</reference>
<dbReference type="PROSITE" id="PS01031">
    <property type="entry name" value="SHSP"/>
    <property type="match status" value="1"/>
</dbReference>
<dbReference type="PANTHER" id="PTHR11527">
    <property type="entry name" value="HEAT-SHOCK PROTEIN 20 FAMILY MEMBER"/>
    <property type="match status" value="1"/>
</dbReference>
<comment type="similarity">
    <text evidence="2 3">Belongs to the small heat shock protein (HSP20) family.</text>
</comment>
<dbReference type="Pfam" id="PF00011">
    <property type="entry name" value="HSP20"/>
    <property type="match status" value="1"/>
</dbReference>
<dbReference type="STRING" id="284811.D8FGG9"/>
<dbReference type="InterPro" id="IPR002068">
    <property type="entry name" value="A-crystallin/Hsp20_dom"/>
</dbReference>
<dbReference type="AlphaFoldDB" id="D8FGG9"/>
<dbReference type="OMA" id="NINIEFH"/>
<proteinExistence type="inferred from homology"/>
<dbReference type="EMBL" id="AE016820">
    <property type="protein sequence ID" value="ADJ41746.1"/>
    <property type="molecule type" value="Genomic_DNA"/>
</dbReference>
<feature type="domain" description="SHSP" evidence="4">
    <location>
        <begin position="48"/>
        <end position="167"/>
    </location>
</feature>
<dbReference type="GeneID" id="9487570"/>
<reference evidence="5 6" key="1">
    <citation type="journal article" date="2004" name="Science">
        <title>The Ashbya gossypii genome as a tool for mapping the ancient Saccharomyces cerevisiae genome.</title>
        <authorList>
            <person name="Dietrich F.S."/>
            <person name="Voegeli S."/>
            <person name="Brachat S."/>
            <person name="Lerch A."/>
            <person name="Gates K."/>
            <person name="Steiner S."/>
            <person name="Mohr C."/>
            <person name="Pohlmann R."/>
            <person name="Luedi P."/>
            <person name="Choi S."/>
            <person name="Wing R.A."/>
            <person name="Flavier A."/>
            <person name="Gaffney T.D."/>
            <person name="Philippsen P."/>
        </authorList>
    </citation>
    <scope>NUCLEOTIDE SEQUENCE [LARGE SCALE GENOMIC DNA]</scope>
    <source>
        <strain evidence="6">ATCC 10895 / CBS 109.51 / FGSC 9923 / NRRL Y-1056</strain>
    </source>
</reference>
<evidence type="ECO:0000313" key="5">
    <source>
        <dbReference type="EMBL" id="ADJ41746.1"/>
    </source>
</evidence>
<dbReference type="KEGG" id="ago:AGOS_AGR408W"/>
<evidence type="ECO:0000256" key="1">
    <source>
        <dbReference type="ARBA" id="ARBA00023016"/>
    </source>
</evidence>
<dbReference type="FunCoup" id="D8FGG9">
    <property type="interactions" value="1231"/>
</dbReference>
<name>D8FGG9_EREGS</name>
<protein>
    <submittedName>
        <fullName evidence="5">AGR408Wp</fullName>
    </submittedName>
</protein>
<dbReference type="Gene3D" id="2.60.40.790">
    <property type="match status" value="1"/>
</dbReference>
<keyword evidence="6" id="KW-1185">Reference proteome</keyword>
<dbReference type="SUPFAM" id="SSF49764">
    <property type="entry name" value="HSP20-like chaperones"/>
    <property type="match status" value="1"/>
</dbReference>
<dbReference type="HOGENOM" id="CLU_046737_12_0_1"/>
<evidence type="ECO:0000259" key="4">
    <source>
        <dbReference type="PROSITE" id="PS01031"/>
    </source>
</evidence>
<evidence type="ECO:0000256" key="2">
    <source>
        <dbReference type="PROSITE-ProRule" id="PRU00285"/>
    </source>
</evidence>